<evidence type="ECO:0000256" key="4">
    <source>
        <dbReference type="ARBA" id="ARBA00022840"/>
    </source>
</evidence>
<dbReference type="GO" id="GO:0005524">
    <property type="term" value="F:ATP binding"/>
    <property type="evidence" value="ECO:0007669"/>
    <property type="project" value="UniProtKB-KW"/>
</dbReference>
<protein>
    <submittedName>
        <fullName evidence="7">Serine/threonine kinase family protein</fullName>
    </submittedName>
</protein>
<keyword evidence="5" id="KW-0812">Transmembrane</keyword>
<dbReference type="GO" id="GO:0004674">
    <property type="term" value="F:protein serine/threonine kinase activity"/>
    <property type="evidence" value="ECO:0007669"/>
    <property type="project" value="TreeGrafter"/>
</dbReference>
<keyword evidence="8" id="KW-1185">Reference proteome</keyword>
<evidence type="ECO:0000259" key="6">
    <source>
        <dbReference type="PROSITE" id="PS50011"/>
    </source>
</evidence>
<feature type="domain" description="Protein kinase" evidence="6">
    <location>
        <begin position="10"/>
        <end position="287"/>
    </location>
</feature>
<keyword evidence="3 7" id="KW-0418">Kinase</keyword>
<organism evidence="7 8">
    <name type="scientific">Plesiocystis pacifica SIR-1</name>
    <dbReference type="NCBI Taxonomy" id="391625"/>
    <lineage>
        <taxon>Bacteria</taxon>
        <taxon>Pseudomonadati</taxon>
        <taxon>Myxococcota</taxon>
        <taxon>Polyangia</taxon>
        <taxon>Nannocystales</taxon>
        <taxon>Nannocystaceae</taxon>
        <taxon>Plesiocystis</taxon>
    </lineage>
</organism>
<feature type="transmembrane region" description="Helical" evidence="5">
    <location>
        <begin position="265"/>
        <end position="286"/>
    </location>
</feature>
<dbReference type="Proteomes" id="UP000005801">
    <property type="component" value="Unassembled WGS sequence"/>
</dbReference>
<evidence type="ECO:0000313" key="8">
    <source>
        <dbReference type="Proteomes" id="UP000005801"/>
    </source>
</evidence>
<gene>
    <name evidence="7" type="ORF">PPSIR1_37259</name>
</gene>
<dbReference type="InterPro" id="IPR011009">
    <property type="entry name" value="Kinase-like_dom_sf"/>
</dbReference>
<dbReference type="EMBL" id="ABCS01000009">
    <property type="protein sequence ID" value="EDM80663.1"/>
    <property type="molecule type" value="Genomic_DNA"/>
</dbReference>
<accession>A6G0L7</accession>
<dbReference type="SMART" id="SM00220">
    <property type="entry name" value="S_TKc"/>
    <property type="match status" value="1"/>
</dbReference>
<dbReference type="SUPFAM" id="SSF56112">
    <property type="entry name" value="Protein kinase-like (PK-like)"/>
    <property type="match status" value="1"/>
</dbReference>
<dbReference type="AlphaFoldDB" id="A6G0L7"/>
<keyword evidence="2" id="KW-0547">Nucleotide-binding</keyword>
<dbReference type="PANTHER" id="PTHR43289:SF6">
    <property type="entry name" value="SERINE_THREONINE-PROTEIN KINASE NEKL-3"/>
    <property type="match status" value="1"/>
</dbReference>
<dbReference type="eggNOG" id="COG0515">
    <property type="taxonomic scope" value="Bacteria"/>
</dbReference>
<evidence type="ECO:0000256" key="2">
    <source>
        <dbReference type="ARBA" id="ARBA00022741"/>
    </source>
</evidence>
<dbReference type="OrthoDB" id="9813021at2"/>
<evidence type="ECO:0000256" key="1">
    <source>
        <dbReference type="ARBA" id="ARBA00022679"/>
    </source>
</evidence>
<dbReference type="InterPro" id="IPR000719">
    <property type="entry name" value="Prot_kinase_dom"/>
</dbReference>
<dbReference type="Gene3D" id="1.10.510.10">
    <property type="entry name" value="Transferase(Phosphotransferase) domain 1"/>
    <property type="match status" value="1"/>
</dbReference>
<proteinExistence type="predicted"/>
<dbReference type="PROSITE" id="PS50011">
    <property type="entry name" value="PROTEIN_KINASE_DOM"/>
    <property type="match status" value="1"/>
</dbReference>
<dbReference type="RefSeq" id="WP_006970266.1">
    <property type="nucleotide sequence ID" value="NZ_ABCS01000009.1"/>
</dbReference>
<dbReference type="PANTHER" id="PTHR43289">
    <property type="entry name" value="MITOGEN-ACTIVATED PROTEIN KINASE KINASE KINASE 20-RELATED"/>
    <property type="match status" value="1"/>
</dbReference>
<sequence>MSEARTIGGYTLGERLGEGHGGSVHAAEKDGEAVALRLLGERLDGPRAREARILARRIHPCVARLLDSGLDEACTDHGEAGTAYLVTELCTGPSLDAWLRAKPRDWRAIVSVFVDVGEGLAVAHVRGLTHRNFKAGNVLFATEADAEDEDARPRIVDFALPHIPEDAAPGHLAPELGSGKPATAASDQYAYASALLQALDGKTTRLTGGKPTDAILDPLMRALATNPGKRWGDLHDLVAKLRRAIGEETEVVAKEDEAAPNRRRVWLLLGLLIAAATMAGGAFAGWY</sequence>
<keyword evidence="5" id="KW-0472">Membrane</keyword>
<evidence type="ECO:0000256" key="3">
    <source>
        <dbReference type="ARBA" id="ARBA00022777"/>
    </source>
</evidence>
<dbReference type="Pfam" id="PF00069">
    <property type="entry name" value="Pkinase"/>
    <property type="match status" value="1"/>
</dbReference>
<comment type="caution">
    <text evidence="7">The sequence shown here is derived from an EMBL/GenBank/DDBJ whole genome shotgun (WGS) entry which is preliminary data.</text>
</comment>
<keyword evidence="1" id="KW-0808">Transferase</keyword>
<name>A6G0L7_9BACT</name>
<evidence type="ECO:0000256" key="5">
    <source>
        <dbReference type="SAM" id="Phobius"/>
    </source>
</evidence>
<keyword evidence="4" id="KW-0067">ATP-binding</keyword>
<keyword evidence="5" id="KW-1133">Transmembrane helix</keyword>
<evidence type="ECO:0000313" key="7">
    <source>
        <dbReference type="EMBL" id="EDM80663.1"/>
    </source>
</evidence>
<reference evidence="7 8" key="1">
    <citation type="submission" date="2007-06" db="EMBL/GenBank/DDBJ databases">
        <authorList>
            <person name="Shimkets L."/>
            <person name="Ferriera S."/>
            <person name="Johnson J."/>
            <person name="Kravitz S."/>
            <person name="Beeson K."/>
            <person name="Sutton G."/>
            <person name="Rogers Y.-H."/>
            <person name="Friedman R."/>
            <person name="Frazier M."/>
            <person name="Venter J.C."/>
        </authorList>
    </citation>
    <scope>NUCLEOTIDE SEQUENCE [LARGE SCALE GENOMIC DNA]</scope>
    <source>
        <strain evidence="7 8">SIR-1</strain>
    </source>
</reference>
<dbReference type="STRING" id="391625.PPSIR1_37259"/>